<feature type="compositionally biased region" description="Acidic residues" evidence="1">
    <location>
        <begin position="137"/>
        <end position="156"/>
    </location>
</feature>
<feature type="region of interest" description="Disordered" evidence="1">
    <location>
        <begin position="137"/>
        <end position="165"/>
    </location>
</feature>
<accession>A0AA36E2T3</accession>
<proteinExistence type="predicted"/>
<sequence>MGSPIFTHLILEVVSMKKQVPSCPSHQRGFTKQTPAMSCSSKRIHIESISSHLHSHQTLTQHHPLLPYSFSTVVIFGRLASLDSSASEDEGEKGRDGATLSDLFFVNDTKKRRGDVVRINSRNLGFSCFGVLVLDMKEDEEDDEEEERDDDDDDDEIRVSNEVFV</sequence>
<dbReference type="Proteomes" id="UP001177003">
    <property type="component" value="Chromosome 4"/>
</dbReference>
<protein>
    <submittedName>
        <fullName evidence="2">Uncharacterized protein</fullName>
    </submittedName>
</protein>
<evidence type="ECO:0000256" key="1">
    <source>
        <dbReference type="SAM" id="MobiDB-lite"/>
    </source>
</evidence>
<evidence type="ECO:0000313" key="3">
    <source>
        <dbReference type="Proteomes" id="UP001177003"/>
    </source>
</evidence>
<reference evidence="2" key="1">
    <citation type="submission" date="2023-04" db="EMBL/GenBank/DDBJ databases">
        <authorList>
            <person name="Vijverberg K."/>
            <person name="Xiong W."/>
            <person name="Schranz E."/>
        </authorList>
    </citation>
    <scope>NUCLEOTIDE SEQUENCE</scope>
</reference>
<dbReference type="EMBL" id="OX465080">
    <property type="protein sequence ID" value="CAI9280153.1"/>
    <property type="molecule type" value="Genomic_DNA"/>
</dbReference>
<dbReference type="AlphaFoldDB" id="A0AA36E2T3"/>
<keyword evidence="3" id="KW-1185">Reference proteome</keyword>
<name>A0AA36E2T3_LACSI</name>
<organism evidence="2 3">
    <name type="scientific">Lactuca saligna</name>
    <name type="common">Willowleaf lettuce</name>
    <dbReference type="NCBI Taxonomy" id="75948"/>
    <lineage>
        <taxon>Eukaryota</taxon>
        <taxon>Viridiplantae</taxon>
        <taxon>Streptophyta</taxon>
        <taxon>Embryophyta</taxon>
        <taxon>Tracheophyta</taxon>
        <taxon>Spermatophyta</taxon>
        <taxon>Magnoliopsida</taxon>
        <taxon>eudicotyledons</taxon>
        <taxon>Gunneridae</taxon>
        <taxon>Pentapetalae</taxon>
        <taxon>asterids</taxon>
        <taxon>campanulids</taxon>
        <taxon>Asterales</taxon>
        <taxon>Asteraceae</taxon>
        <taxon>Cichorioideae</taxon>
        <taxon>Cichorieae</taxon>
        <taxon>Lactucinae</taxon>
        <taxon>Lactuca</taxon>
    </lineage>
</organism>
<gene>
    <name evidence="2" type="ORF">LSALG_LOCUS19913</name>
</gene>
<evidence type="ECO:0000313" key="2">
    <source>
        <dbReference type="EMBL" id="CAI9280153.1"/>
    </source>
</evidence>